<gene>
    <name evidence="1" type="ORF">CASFOL_031406</name>
</gene>
<reference evidence="2" key="1">
    <citation type="journal article" date="2024" name="IScience">
        <title>Strigolactones Initiate the Formation of Haustorium-like Structures in Castilleja.</title>
        <authorList>
            <person name="Buerger M."/>
            <person name="Peterson D."/>
            <person name="Chory J."/>
        </authorList>
    </citation>
    <scope>NUCLEOTIDE SEQUENCE [LARGE SCALE GENOMIC DNA]</scope>
</reference>
<dbReference type="InterPro" id="IPR037070">
    <property type="entry name" value="Formiminotransferase_C_sf"/>
</dbReference>
<dbReference type="PANTHER" id="PTHR12234:SF1">
    <property type="entry name" value="FORMIMINOTRANSFERASE N-TERMINAL SUBDOMAIN-CONTAINING PROTEIN"/>
    <property type="match status" value="1"/>
</dbReference>
<dbReference type="Proteomes" id="UP001632038">
    <property type="component" value="Unassembled WGS sequence"/>
</dbReference>
<name>A0ABD3C5H8_9LAMI</name>
<comment type="caution">
    <text evidence="1">The sequence shown here is derived from an EMBL/GenBank/DDBJ whole genome shotgun (WGS) entry which is preliminary data.</text>
</comment>
<keyword evidence="2" id="KW-1185">Reference proteome</keyword>
<dbReference type="PANTHER" id="PTHR12234">
    <property type="entry name" value="FORMIMINOTRANSFERASE-CYCLODEAMINASE"/>
    <property type="match status" value="1"/>
</dbReference>
<dbReference type="EMBL" id="JAVIJP010000053">
    <property type="protein sequence ID" value="KAL3624738.1"/>
    <property type="molecule type" value="Genomic_DNA"/>
</dbReference>
<accession>A0ABD3C5H8</accession>
<sequence>MFTGDMAAVQKIAKLVSGRGGGLESVKSMALAHGKGIIEVACNLLDTSKVGGDEVQREVERLAREEGMVVGEGYYTDLLQGKLIENYLKMVNCSVH</sequence>
<evidence type="ECO:0000313" key="1">
    <source>
        <dbReference type="EMBL" id="KAL3624738.1"/>
    </source>
</evidence>
<dbReference type="SUPFAM" id="SSF55116">
    <property type="entry name" value="Formiminotransferase domain of formiminotransferase-cyclodeaminase"/>
    <property type="match status" value="1"/>
</dbReference>
<evidence type="ECO:0000313" key="2">
    <source>
        <dbReference type="Proteomes" id="UP001632038"/>
    </source>
</evidence>
<dbReference type="InterPro" id="IPR022384">
    <property type="entry name" value="FormiminoTrfase_cat_dom_sf"/>
</dbReference>
<organism evidence="1 2">
    <name type="scientific">Castilleja foliolosa</name>
    <dbReference type="NCBI Taxonomy" id="1961234"/>
    <lineage>
        <taxon>Eukaryota</taxon>
        <taxon>Viridiplantae</taxon>
        <taxon>Streptophyta</taxon>
        <taxon>Embryophyta</taxon>
        <taxon>Tracheophyta</taxon>
        <taxon>Spermatophyta</taxon>
        <taxon>Magnoliopsida</taxon>
        <taxon>eudicotyledons</taxon>
        <taxon>Gunneridae</taxon>
        <taxon>Pentapetalae</taxon>
        <taxon>asterids</taxon>
        <taxon>lamiids</taxon>
        <taxon>Lamiales</taxon>
        <taxon>Orobanchaceae</taxon>
        <taxon>Pedicularideae</taxon>
        <taxon>Castillejinae</taxon>
        <taxon>Castilleja</taxon>
    </lineage>
</organism>
<dbReference type="Gene3D" id="3.30.70.670">
    <property type="entry name" value="Formiminotransferase, C-terminal subdomain"/>
    <property type="match status" value="1"/>
</dbReference>
<dbReference type="InterPro" id="IPR051623">
    <property type="entry name" value="FTCD"/>
</dbReference>
<protein>
    <submittedName>
        <fullName evidence="1">Uncharacterized protein</fullName>
    </submittedName>
</protein>
<dbReference type="AlphaFoldDB" id="A0ABD3C5H8"/>
<proteinExistence type="predicted"/>